<gene>
    <name evidence="4" type="ORF">AC244_32980</name>
</gene>
<dbReference type="InterPro" id="IPR006076">
    <property type="entry name" value="FAD-dep_OxRdtase"/>
</dbReference>
<dbReference type="GO" id="GO:0016491">
    <property type="term" value="F:oxidoreductase activity"/>
    <property type="evidence" value="ECO:0007669"/>
    <property type="project" value="UniProtKB-KW"/>
</dbReference>
<keyword evidence="2" id="KW-1133">Transmembrane helix</keyword>
<accession>A0A0L8BE29</accession>
<dbReference type="Pfam" id="PF01266">
    <property type="entry name" value="DAO"/>
    <property type="match status" value="1"/>
</dbReference>
<keyword evidence="1" id="KW-0560">Oxidoreductase</keyword>
<keyword evidence="2" id="KW-0472">Membrane</keyword>
<evidence type="ECO:0000259" key="3">
    <source>
        <dbReference type="Pfam" id="PF01266"/>
    </source>
</evidence>
<dbReference type="AlphaFoldDB" id="A0A0L8BE29"/>
<dbReference type="EMBL" id="LGAP01000046">
    <property type="protein sequence ID" value="KOF12902.1"/>
    <property type="molecule type" value="Genomic_DNA"/>
</dbReference>
<dbReference type="RefSeq" id="WP_053253028.1">
    <property type="nucleotide sequence ID" value="NZ_LGAP01000046.1"/>
</dbReference>
<sequence>MHTLTRKRDLRKAEPLWADTPRHAVRTQKRLAAHDIDVLIVGAGISGALMANALIGHNLRILVVDRRKPISGSSMASTAMIQHEIDVPLNQLNRLRGTVEAARIWQRSAKAVEHLASLVDALQIACQFERKKTLYLSGSCYGARALQVEVEAREAANLAATLLPRAELRDRFDIDRTAAIETQISAAANPAQLTAGFLRHVQANKIPIVENVDITDIREVESRNAVATSDGRIIIATHVVFCTGYEFLEAVANKNHAIVSTWALATKPRHPRPEWLDDYLVWEGADPYLYFRSTKDGRIIVGGEDEKSEDAFQDPAKLKAKSDVLREKLSDVIGIKIGEPDYRWAAAFGVTAQGLPMIGRVPGMRNAFATVGYGGNGITFSQIAAEIISSNILGHADPDGSLFPFV</sequence>
<name>A0A0L8BE29_ENSAD</name>
<dbReference type="GO" id="GO:0005737">
    <property type="term" value="C:cytoplasm"/>
    <property type="evidence" value="ECO:0007669"/>
    <property type="project" value="TreeGrafter"/>
</dbReference>
<evidence type="ECO:0000256" key="1">
    <source>
        <dbReference type="ARBA" id="ARBA00023002"/>
    </source>
</evidence>
<feature type="transmembrane region" description="Helical" evidence="2">
    <location>
        <begin position="36"/>
        <end position="55"/>
    </location>
</feature>
<dbReference type="PATRIC" id="fig|106592.7.peg.6075"/>
<dbReference type="PANTHER" id="PTHR13847">
    <property type="entry name" value="SARCOSINE DEHYDROGENASE-RELATED"/>
    <property type="match status" value="1"/>
</dbReference>
<evidence type="ECO:0000313" key="5">
    <source>
        <dbReference type="Proteomes" id="UP000037425"/>
    </source>
</evidence>
<evidence type="ECO:0000256" key="2">
    <source>
        <dbReference type="SAM" id="Phobius"/>
    </source>
</evidence>
<feature type="domain" description="FAD dependent oxidoreductase" evidence="3">
    <location>
        <begin position="37"/>
        <end position="389"/>
    </location>
</feature>
<comment type="caution">
    <text evidence="4">The sequence shown here is derived from an EMBL/GenBank/DDBJ whole genome shotgun (WGS) entry which is preliminary data.</text>
</comment>
<evidence type="ECO:0000313" key="4">
    <source>
        <dbReference type="EMBL" id="KOF12902.1"/>
    </source>
</evidence>
<dbReference type="OrthoDB" id="311718at2"/>
<protein>
    <submittedName>
        <fullName evidence="4">FAD-dependent oxidoreductase</fullName>
    </submittedName>
</protein>
<dbReference type="Gene3D" id="3.50.50.60">
    <property type="entry name" value="FAD/NAD(P)-binding domain"/>
    <property type="match status" value="1"/>
</dbReference>
<reference evidence="5" key="1">
    <citation type="submission" date="2015-07" db="EMBL/GenBank/DDBJ databases">
        <title>Whole genome sequence of an Ensifer adhaerens strain isolated from a cave pool in the Wind Cave National Park.</title>
        <authorList>
            <person name="Eng W.W.H."/>
            <person name="Gan H.M."/>
            <person name="Barton H.A."/>
            <person name="Savka M.A."/>
        </authorList>
    </citation>
    <scope>NUCLEOTIDE SEQUENCE [LARGE SCALE GENOMIC DNA]</scope>
    <source>
        <strain evidence="5">SD006</strain>
    </source>
</reference>
<dbReference type="InterPro" id="IPR036188">
    <property type="entry name" value="FAD/NAD-bd_sf"/>
</dbReference>
<organism evidence="4 5">
    <name type="scientific">Ensifer adhaerens</name>
    <name type="common">Sinorhizobium morelense</name>
    <dbReference type="NCBI Taxonomy" id="106592"/>
    <lineage>
        <taxon>Bacteria</taxon>
        <taxon>Pseudomonadati</taxon>
        <taxon>Pseudomonadota</taxon>
        <taxon>Alphaproteobacteria</taxon>
        <taxon>Hyphomicrobiales</taxon>
        <taxon>Rhizobiaceae</taxon>
        <taxon>Sinorhizobium/Ensifer group</taxon>
        <taxon>Ensifer</taxon>
    </lineage>
</organism>
<proteinExistence type="predicted"/>
<dbReference type="SUPFAM" id="SSF51905">
    <property type="entry name" value="FAD/NAD(P)-binding domain"/>
    <property type="match status" value="1"/>
</dbReference>
<keyword evidence="2" id="KW-0812">Transmembrane</keyword>
<dbReference type="PANTHER" id="PTHR13847:SF201">
    <property type="entry name" value="PUTATIBE OXIDOREDUCTASE"/>
    <property type="match status" value="1"/>
</dbReference>
<dbReference type="Gene3D" id="3.30.9.10">
    <property type="entry name" value="D-Amino Acid Oxidase, subunit A, domain 2"/>
    <property type="match status" value="1"/>
</dbReference>
<dbReference type="Proteomes" id="UP000037425">
    <property type="component" value="Unassembled WGS sequence"/>
</dbReference>